<organism evidence="1 2">
    <name type="scientific">Vitis vinifera</name>
    <name type="common">Grape</name>
    <dbReference type="NCBI Taxonomy" id="29760"/>
    <lineage>
        <taxon>Eukaryota</taxon>
        <taxon>Viridiplantae</taxon>
        <taxon>Streptophyta</taxon>
        <taxon>Embryophyta</taxon>
        <taxon>Tracheophyta</taxon>
        <taxon>Spermatophyta</taxon>
        <taxon>Magnoliopsida</taxon>
        <taxon>eudicotyledons</taxon>
        <taxon>Gunneridae</taxon>
        <taxon>Pentapetalae</taxon>
        <taxon>rosids</taxon>
        <taxon>Vitales</taxon>
        <taxon>Vitaceae</taxon>
        <taxon>Viteae</taxon>
        <taxon>Vitis</taxon>
    </lineage>
</organism>
<dbReference type="AlphaFoldDB" id="F6HRF9"/>
<dbReference type="HOGENOM" id="CLU_2727392_0_0_1"/>
<accession>F6HRF9</accession>
<evidence type="ECO:0000313" key="2">
    <source>
        <dbReference type="Proteomes" id="UP000009183"/>
    </source>
</evidence>
<proteinExistence type="predicted"/>
<sequence length="72" mass="8221">MQWKRLCRILELHSQTEELGKFACTKPLKHSWSKVGNGFRLQLHSSFCLRWKTGVPIGTNKATIKLQVTGPV</sequence>
<dbReference type="PaxDb" id="29760-VIT_19s0140g00190.t01"/>
<dbReference type="EMBL" id="FN596014">
    <property type="protein sequence ID" value="CCB57267.1"/>
    <property type="molecule type" value="Genomic_DNA"/>
</dbReference>
<protein>
    <submittedName>
        <fullName evidence="1">Uncharacterized protein</fullName>
    </submittedName>
</protein>
<reference evidence="2" key="1">
    <citation type="journal article" date="2007" name="Nature">
        <title>The grapevine genome sequence suggests ancestral hexaploidization in major angiosperm phyla.</title>
        <authorList>
            <consortium name="The French-Italian Public Consortium for Grapevine Genome Characterization."/>
            <person name="Jaillon O."/>
            <person name="Aury J.-M."/>
            <person name="Noel B."/>
            <person name="Policriti A."/>
            <person name="Clepet C."/>
            <person name="Casagrande A."/>
            <person name="Choisne N."/>
            <person name="Aubourg S."/>
            <person name="Vitulo N."/>
            <person name="Jubin C."/>
            <person name="Vezzi A."/>
            <person name="Legeai F."/>
            <person name="Hugueney P."/>
            <person name="Dasilva C."/>
            <person name="Horner D."/>
            <person name="Mica E."/>
            <person name="Jublot D."/>
            <person name="Poulain J."/>
            <person name="Bruyere C."/>
            <person name="Billault A."/>
            <person name="Segurens B."/>
            <person name="Gouyvenoux M."/>
            <person name="Ugarte E."/>
            <person name="Cattonaro F."/>
            <person name="Anthouard V."/>
            <person name="Vico V."/>
            <person name="Del Fabbro C."/>
            <person name="Alaux M."/>
            <person name="Di Gaspero G."/>
            <person name="Dumas V."/>
            <person name="Felice N."/>
            <person name="Paillard S."/>
            <person name="Juman I."/>
            <person name="Moroldo M."/>
            <person name="Scalabrin S."/>
            <person name="Canaguier A."/>
            <person name="Le Clainche I."/>
            <person name="Malacrida G."/>
            <person name="Durand E."/>
            <person name="Pesole G."/>
            <person name="Laucou V."/>
            <person name="Chatelet P."/>
            <person name="Merdinoglu D."/>
            <person name="Delledonne M."/>
            <person name="Pezzotti M."/>
            <person name="Lecharny A."/>
            <person name="Scarpelli C."/>
            <person name="Artiguenave F."/>
            <person name="Pe M.E."/>
            <person name="Valle G."/>
            <person name="Morgante M."/>
            <person name="Caboche M."/>
            <person name="Adam-Blondon A.-F."/>
            <person name="Weissenbach J."/>
            <person name="Quetier F."/>
            <person name="Wincker P."/>
        </authorList>
    </citation>
    <scope>NUCLEOTIDE SEQUENCE [LARGE SCALE GENOMIC DNA]</scope>
    <source>
        <strain evidence="2">cv. Pinot noir / PN40024</strain>
    </source>
</reference>
<dbReference type="STRING" id="29760.F6HRF9"/>
<gene>
    <name evidence="1" type="ordered locus">VIT_19s0140g00190</name>
</gene>
<dbReference type="Proteomes" id="UP000009183">
    <property type="component" value="Chromosome 19"/>
</dbReference>
<name>F6HRF9_VITVI</name>
<dbReference type="InParanoid" id="F6HRF9"/>
<evidence type="ECO:0000313" key="1">
    <source>
        <dbReference type="EMBL" id="CCB57267.1"/>
    </source>
</evidence>
<keyword evidence="2" id="KW-1185">Reference proteome</keyword>